<keyword evidence="2" id="KW-0784">Thiamine biosynthesis</keyword>
<evidence type="ECO:0000259" key="3">
    <source>
        <dbReference type="Pfam" id="PF02581"/>
    </source>
</evidence>
<dbReference type="EMBL" id="VCEI01000025">
    <property type="protein sequence ID" value="TLU92300.1"/>
    <property type="molecule type" value="Genomic_DNA"/>
</dbReference>
<dbReference type="SUPFAM" id="SSF51391">
    <property type="entry name" value="Thiamin phosphate synthase"/>
    <property type="match status" value="1"/>
</dbReference>
<dbReference type="InterPro" id="IPR036206">
    <property type="entry name" value="ThiamineP_synth_sf"/>
</dbReference>
<comment type="pathway">
    <text evidence="1">Cofactor biosynthesis; thiamine diphosphate biosynthesis.</text>
</comment>
<organism evidence="4 5">
    <name type="scientific">Dyadobacter sediminis</name>
    <dbReference type="NCBI Taxonomy" id="1493691"/>
    <lineage>
        <taxon>Bacteria</taxon>
        <taxon>Pseudomonadati</taxon>
        <taxon>Bacteroidota</taxon>
        <taxon>Cytophagia</taxon>
        <taxon>Cytophagales</taxon>
        <taxon>Spirosomataceae</taxon>
        <taxon>Dyadobacter</taxon>
    </lineage>
</organism>
<evidence type="ECO:0000256" key="1">
    <source>
        <dbReference type="ARBA" id="ARBA00004948"/>
    </source>
</evidence>
<dbReference type="PANTHER" id="PTHR20857">
    <property type="entry name" value="THIAMINE-PHOSPHATE PYROPHOSPHORYLASE"/>
    <property type="match status" value="1"/>
</dbReference>
<feature type="domain" description="Thiamine phosphate synthase/TenI" evidence="3">
    <location>
        <begin position="4"/>
        <end position="179"/>
    </location>
</feature>
<proteinExistence type="predicted"/>
<evidence type="ECO:0000313" key="5">
    <source>
        <dbReference type="Proteomes" id="UP000309788"/>
    </source>
</evidence>
<dbReference type="CDD" id="cd00564">
    <property type="entry name" value="TMP_TenI"/>
    <property type="match status" value="1"/>
</dbReference>
<evidence type="ECO:0000313" key="4">
    <source>
        <dbReference type="EMBL" id="TLU92300.1"/>
    </source>
</evidence>
<protein>
    <submittedName>
        <fullName evidence="4">Thiamine phosphate synthase</fullName>
    </submittedName>
</protein>
<dbReference type="Gene3D" id="3.20.20.70">
    <property type="entry name" value="Aldolase class I"/>
    <property type="match status" value="1"/>
</dbReference>
<dbReference type="RefSeq" id="WP_138282409.1">
    <property type="nucleotide sequence ID" value="NZ_BMGE01000003.1"/>
</dbReference>
<sequence>MKLIIITGPEFIPDEARIINHLFYKGMACLHLRKPESSEAEFSALLEQIDPGFLDKTAIHQHHHLAGKFGINRLHFTEQNRIRTSPEQLELFVEKKYVLSTSVHQVNDIGKLSLHFSYTFFGPVFDSISKKGYHTSLPEAFYIDKELKKIPVIGLGGIAAANLEKAKEMNLDGVAVSGALWQNPAHAAENFTGLQNGIKQLSKIN</sequence>
<comment type="caution">
    <text evidence="4">The sequence shown here is derived from an EMBL/GenBank/DDBJ whole genome shotgun (WGS) entry which is preliminary data.</text>
</comment>
<dbReference type="InterPro" id="IPR013785">
    <property type="entry name" value="Aldolase_TIM"/>
</dbReference>
<dbReference type="Pfam" id="PF02581">
    <property type="entry name" value="TMP-TENI"/>
    <property type="match status" value="1"/>
</dbReference>
<name>A0A5R9KBU6_9BACT</name>
<evidence type="ECO:0000256" key="2">
    <source>
        <dbReference type="ARBA" id="ARBA00022977"/>
    </source>
</evidence>
<reference evidence="4 5" key="1">
    <citation type="submission" date="2019-05" db="EMBL/GenBank/DDBJ databases">
        <authorList>
            <person name="Qu J.-H."/>
        </authorList>
    </citation>
    <scope>NUCLEOTIDE SEQUENCE [LARGE SCALE GENOMIC DNA]</scope>
    <source>
        <strain evidence="4 5">Z12</strain>
    </source>
</reference>
<dbReference type="GO" id="GO:0004789">
    <property type="term" value="F:thiamine-phosphate diphosphorylase activity"/>
    <property type="evidence" value="ECO:0007669"/>
    <property type="project" value="TreeGrafter"/>
</dbReference>
<dbReference type="AlphaFoldDB" id="A0A5R9KBU6"/>
<gene>
    <name evidence="4" type="ORF">FEM55_16350</name>
</gene>
<accession>A0A5R9KBU6</accession>
<dbReference type="PANTHER" id="PTHR20857:SF15">
    <property type="entry name" value="THIAMINE-PHOSPHATE SYNTHASE"/>
    <property type="match status" value="1"/>
</dbReference>
<dbReference type="OrthoDB" id="194683at2"/>
<dbReference type="InterPro" id="IPR022998">
    <property type="entry name" value="ThiamineP_synth_TenI"/>
</dbReference>
<dbReference type="Proteomes" id="UP000309788">
    <property type="component" value="Unassembled WGS sequence"/>
</dbReference>
<dbReference type="GO" id="GO:0005737">
    <property type="term" value="C:cytoplasm"/>
    <property type="evidence" value="ECO:0007669"/>
    <property type="project" value="TreeGrafter"/>
</dbReference>
<keyword evidence="5" id="KW-1185">Reference proteome</keyword>
<dbReference type="GO" id="GO:0009228">
    <property type="term" value="P:thiamine biosynthetic process"/>
    <property type="evidence" value="ECO:0007669"/>
    <property type="project" value="UniProtKB-KW"/>
</dbReference>